<dbReference type="Pfam" id="PF10756">
    <property type="entry name" value="bPH_6"/>
    <property type="match status" value="1"/>
</dbReference>
<evidence type="ECO:0000256" key="1">
    <source>
        <dbReference type="SAM" id="Phobius"/>
    </source>
</evidence>
<accession>A0A3R9E6E7</accession>
<evidence type="ECO:0000313" key="3">
    <source>
        <dbReference type="EMBL" id="RSD25071.1"/>
    </source>
</evidence>
<feature type="transmembrane region" description="Helical" evidence="1">
    <location>
        <begin position="41"/>
        <end position="61"/>
    </location>
</feature>
<dbReference type="InterPro" id="IPR048136">
    <property type="entry name" value="STM3941-like"/>
</dbReference>
<evidence type="ECO:0000259" key="2">
    <source>
        <dbReference type="Pfam" id="PF10756"/>
    </source>
</evidence>
<comment type="caution">
    <text evidence="3">The sequence shown here is derived from an EMBL/GenBank/DDBJ whole genome shotgun (WGS) entry which is preliminary data.</text>
</comment>
<protein>
    <submittedName>
        <fullName evidence="3">PH domain-containing protein</fullName>
    </submittedName>
</protein>
<name>A0A3R9E6E7_9BACI</name>
<gene>
    <name evidence="3" type="ORF">EJA10_17510</name>
</gene>
<organism evidence="3 4">
    <name type="scientific">Mesobacillus subterraneus</name>
    <dbReference type="NCBI Taxonomy" id="285983"/>
    <lineage>
        <taxon>Bacteria</taxon>
        <taxon>Bacillati</taxon>
        <taxon>Bacillota</taxon>
        <taxon>Bacilli</taxon>
        <taxon>Bacillales</taxon>
        <taxon>Bacillaceae</taxon>
        <taxon>Mesobacillus</taxon>
    </lineage>
</organism>
<dbReference type="NCBIfam" id="NF041635">
    <property type="entry name" value="STM3941_fam"/>
    <property type="match status" value="1"/>
</dbReference>
<dbReference type="EMBL" id="RSFW01000020">
    <property type="protein sequence ID" value="RSD25071.1"/>
    <property type="molecule type" value="Genomic_DNA"/>
</dbReference>
<proteinExistence type="predicted"/>
<dbReference type="AlphaFoldDB" id="A0A3R9E6E7"/>
<feature type="transmembrane region" description="Helical" evidence="1">
    <location>
        <begin position="12"/>
        <end position="35"/>
    </location>
</feature>
<keyword evidence="1" id="KW-0812">Transmembrane</keyword>
<dbReference type="RefSeq" id="WP_125481328.1">
    <property type="nucleotide sequence ID" value="NZ_RSFW01000020.1"/>
</dbReference>
<dbReference type="Proteomes" id="UP000279911">
    <property type="component" value="Unassembled WGS sequence"/>
</dbReference>
<reference evidence="4" key="1">
    <citation type="submission" date="2018-12" db="EMBL/GenBank/DDBJ databases">
        <title>Bacillus chawlae sp. nov., Bacillus glennii sp. nov., and Bacillus saganii sp. nov. Isolated from the Vehicle Assembly Building at Kennedy Space Center where the Viking Spacecraft were Assembled.</title>
        <authorList>
            <person name="Seuylemezian A."/>
            <person name="Vaishampayan P."/>
        </authorList>
    </citation>
    <scope>NUCLEOTIDE SEQUENCE [LARGE SCALE GENOMIC DNA]</scope>
    <source>
        <strain evidence="4">DSM 13966</strain>
    </source>
</reference>
<dbReference type="InterPro" id="IPR019692">
    <property type="entry name" value="CFP-6_PH"/>
</dbReference>
<keyword evidence="1" id="KW-1133">Transmembrane helix</keyword>
<dbReference type="OrthoDB" id="2850020at2"/>
<feature type="domain" description="Low molecular weight protein antigen 6 PH" evidence="2">
    <location>
        <begin position="71"/>
        <end position="98"/>
    </location>
</feature>
<evidence type="ECO:0000313" key="4">
    <source>
        <dbReference type="Proteomes" id="UP000279911"/>
    </source>
</evidence>
<keyword evidence="1" id="KW-0472">Membrane</keyword>
<sequence>MERDFHFSKVRIALLFTVMLVLTLGSTLGFLAMLAEPEENGTGLVLFGVLILIFVWVLFFLGKTFFQKEANVTVSDKGLTVRGTAGPGFIPWEDIEGLLSYEVQNNATLGIILKDEEKYINAMSKGGQRLVGMNVKMGYPAFNIGMSNIKKKTELIDLLLEMNVPFFIEADEKEQIDQAKDM</sequence>